<comment type="caution">
    <text evidence="2">The sequence shown here is derived from an EMBL/GenBank/DDBJ whole genome shotgun (WGS) entry which is preliminary data.</text>
</comment>
<evidence type="ECO:0000313" key="2">
    <source>
        <dbReference type="EMBL" id="GAA1901638.1"/>
    </source>
</evidence>
<dbReference type="CDD" id="cd02440">
    <property type="entry name" value="AdoMet_MTases"/>
    <property type="match status" value="1"/>
</dbReference>
<gene>
    <name evidence="2" type="ORF">GCM10009716_09340</name>
</gene>
<dbReference type="Pfam" id="PF08242">
    <property type="entry name" value="Methyltransf_12"/>
    <property type="match status" value="1"/>
</dbReference>
<organism evidence="2 3">
    <name type="scientific">Streptomyces sodiiphilus</name>
    <dbReference type="NCBI Taxonomy" id="226217"/>
    <lineage>
        <taxon>Bacteria</taxon>
        <taxon>Bacillati</taxon>
        <taxon>Actinomycetota</taxon>
        <taxon>Actinomycetes</taxon>
        <taxon>Kitasatosporales</taxon>
        <taxon>Streptomycetaceae</taxon>
        <taxon>Streptomyces</taxon>
    </lineage>
</organism>
<proteinExistence type="predicted"/>
<dbReference type="EMBL" id="BAAAMJ010000009">
    <property type="protein sequence ID" value="GAA1901638.1"/>
    <property type="molecule type" value="Genomic_DNA"/>
</dbReference>
<dbReference type="InterPro" id="IPR013217">
    <property type="entry name" value="Methyltransf_12"/>
</dbReference>
<dbReference type="Proteomes" id="UP001501303">
    <property type="component" value="Unassembled WGS sequence"/>
</dbReference>
<dbReference type="SUPFAM" id="SSF53335">
    <property type="entry name" value="S-adenosyl-L-methionine-dependent methyltransferases"/>
    <property type="match status" value="1"/>
</dbReference>
<name>A0ABN2NT69_9ACTN</name>
<reference evidence="2 3" key="1">
    <citation type="journal article" date="2019" name="Int. J. Syst. Evol. Microbiol.">
        <title>The Global Catalogue of Microorganisms (GCM) 10K type strain sequencing project: providing services to taxonomists for standard genome sequencing and annotation.</title>
        <authorList>
            <consortium name="The Broad Institute Genomics Platform"/>
            <consortium name="The Broad Institute Genome Sequencing Center for Infectious Disease"/>
            <person name="Wu L."/>
            <person name="Ma J."/>
        </authorList>
    </citation>
    <scope>NUCLEOTIDE SEQUENCE [LARGE SCALE GENOMIC DNA]</scope>
    <source>
        <strain evidence="2 3">JCM 13581</strain>
    </source>
</reference>
<protein>
    <recommendedName>
        <fullName evidence="1">Methyltransferase type 12 domain-containing protein</fullName>
    </recommendedName>
</protein>
<accession>A0ABN2NT69</accession>
<keyword evidence="3" id="KW-1185">Reference proteome</keyword>
<dbReference type="RefSeq" id="WP_344259064.1">
    <property type="nucleotide sequence ID" value="NZ_BAAAMJ010000009.1"/>
</dbReference>
<dbReference type="PANTHER" id="PTHR43861">
    <property type="entry name" value="TRANS-ACONITATE 2-METHYLTRANSFERASE-RELATED"/>
    <property type="match status" value="1"/>
</dbReference>
<evidence type="ECO:0000259" key="1">
    <source>
        <dbReference type="Pfam" id="PF08242"/>
    </source>
</evidence>
<sequence>MDEQLANHYAHRADSYDTTWGHRPDYLDWMEHRIHRRLALRPGLRIADIGAGTGLFLRRLMRHASQDTPVVCADPSPAMLGRLPSDPRLLPVRATAEELATGTVGLPWPALDGIVIKEAVHHFSALDRTLAGLARLLVPGGRIVVVTLPPKTGYPLFAAARDRFAARQPEPAQIAGALEQAGLRTVLETDAYPVRIDREEWLKLVAGRWMSVLSSFPDGELDAGLREIAERYPAGELAFDDRFAFITGERPAGQDRG</sequence>
<dbReference type="InterPro" id="IPR029063">
    <property type="entry name" value="SAM-dependent_MTases_sf"/>
</dbReference>
<feature type="domain" description="Methyltransferase type 12" evidence="1">
    <location>
        <begin position="48"/>
        <end position="143"/>
    </location>
</feature>
<dbReference type="Gene3D" id="3.40.50.150">
    <property type="entry name" value="Vaccinia Virus protein VP39"/>
    <property type="match status" value="1"/>
</dbReference>
<evidence type="ECO:0000313" key="3">
    <source>
        <dbReference type="Proteomes" id="UP001501303"/>
    </source>
</evidence>